<name>A0A8J3F0G8_9BACI</name>
<gene>
    <name evidence="7" type="ORF">GCM10007380_32260</name>
</gene>
<sequence>MLLLKSFILGFSVSAPVGPIGLLCIQRILTRGRTAGFVTGFGAATANLIYASIAAFGFSVVSSFLVEQQLVFRVIGGVFLFYLGIKTFIKKPSNTAANLEGESIFAMFLSTFVLMITNPVTILNFVAMFAGLGFEQDSTSSLVAVTLISGVFLGAISWWIILSYVVSLFRNKIRPHLSRVNKIAGLLIIILGILAFIET</sequence>
<dbReference type="AlphaFoldDB" id="A0A8J3F0G8"/>
<keyword evidence="5 6" id="KW-0472">Membrane</keyword>
<feature type="transmembrane region" description="Helical" evidence="6">
    <location>
        <begin position="6"/>
        <end position="25"/>
    </location>
</feature>
<evidence type="ECO:0000256" key="6">
    <source>
        <dbReference type="SAM" id="Phobius"/>
    </source>
</evidence>
<feature type="transmembrane region" description="Helical" evidence="6">
    <location>
        <begin position="70"/>
        <end position="89"/>
    </location>
</feature>
<evidence type="ECO:0000256" key="2">
    <source>
        <dbReference type="ARBA" id="ARBA00022475"/>
    </source>
</evidence>
<evidence type="ECO:0000256" key="5">
    <source>
        <dbReference type="ARBA" id="ARBA00023136"/>
    </source>
</evidence>
<dbReference type="EMBL" id="BMHB01000002">
    <property type="protein sequence ID" value="GGI16297.1"/>
    <property type="molecule type" value="Genomic_DNA"/>
</dbReference>
<organism evidence="7 8">
    <name type="scientific">Gottfriedia solisilvae</name>
    <dbReference type="NCBI Taxonomy" id="1516104"/>
    <lineage>
        <taxon>Bacteria</taxon>
        <taxon>Bacillati</taxon>
        <taxon>Bacillota</taxon>
        <taxon>Bacilli</taxon>
        <taxon>Bacillales</taxon>
        <taxon>Bacillaceae</taxon>
        <taxon>Gottfriedia</taxon>
    </lineage>
</organism>
<accession>A0A8J3F0G8</accession>
<dbReference type="RefSeq" id="WP_088000894.1">
    <property type="nucleotide sequence ID" value="NZ_BMHB01000002.1"/>
</dbReference>
<dbReference type="Proteomes" id="UP000626244">
    <property type="component" value="Unassembled WGS sequence"/>
</dbReference>
<feature type="transmembrane region" description="Helical" evidence="6">
    <location>
        <begin position="180"/>
        <end position="197"/>
    </location>
</feature>
<proteinExistence type="predicted"/>
<evidence type="ECO:0000256" key="1">
    <source>
        <dbReference type="ARBA" id="ARBA00004651"/>
    </source>
</evidence>
<comment type="caution">
    <text evidence="7">The sequence shown here is derived from an EMBL/GenBank/DDBJ whole genome shotgun (WGS) entry which is preliminary data.</text>
</comment>
<keyword evidence="3 6" id="KW-0812">Transmembrane</keyword>
<evidence type="ECO:0000256" key="3">
    <source>
        <dbReference type="ARBA" id="ARBA00022692"/>
    </source>
</evidence>
<evidence type="ECO:0000256" key="4">
    <source>
        <dbReference type="ARBA" id="ARBA00022989"/>
    </source>
</evidence>
<comment type="subcellular location">
    <subcellularLocation>
        <location evidence="1">Cell membrane</location>
        <topology evidence="1">Multi-pass membrane protein</topology>
    </subcellularLocation>
</comment>
<dbReference type="GO" id="GO:0005886">
    <property type="term" value="C:plasma membrane"/>
    <property type="evidence" value="ECO:0007669"/>
    <property type="project" value="UniProtKB-SubCell"/>
</dbReference>
<dbReference type="InterPro" id="IPR001123">
    <property type="entry name" value="LeuE-type"/>
</dbReference>
<keyword evidence="2" id="KW-1003">Cell membrane</keyword>
<protein>
    <submittedName>
        <fullName evidence="7">Lysine transporter LysE</fullName>
    </submittedName>
</protein>
<evidence type="ECO:0000313" key="8">
    <source>
        <dbReference type="Proteomes" id="UP000626244"/>
    </source>
</evidence>
<feature type="transmembrane region" description="Helical" evidence="6">
    <location>
        <begin position="142"/>
        <end position="168"/>
    </location>
</feature>
<feature type="transmembrane region" description="Helical" evidence="6">
    <location>
        <begin position="104"/>
        <end position="130"/>
    </location>
</feature>
<keyword evidence="4 6" id="KW-1133">Transmembrane helix</keyword>
<feature type="transmembrane region" description="Helical" evidence="6">
    <location>
        <begin position="37"/>
        <end position="58"/>
    </location>
</feature>
<evidence type="ECO:0000313" key="7">
    <source>
        <dbReference type="EMBL" id="GGI16297.1"/>
    </source>
</evidence>
<dbReference type="PANTHER" id="PTHR30086:SF20">
    <property type="entry name" value="ARGININE EXPORTER PROTEIN ARGO-RELATED"/>
    <property type="match status" value="1"/>
</dbReference>
<dbReference type="PANTHER" id="PTHR30086">
    <property type="entry name" value="ARGININE EXPORTER PROTEIN ARGO"/>
    <property type="match status" value="1"/>
</dbReference>
<dbReference type="GO" id="GO:0015171">
    <property type="term" value="F:amino acid transmembrane transporter activity"/>
    <property type="evidence" value="ECO:0007669"/>
    <property type="project" value="TreeGrafter"/>
</dbReference>
<keyword evidence="8" id="KW-1185">Reference proteome</keyword>
<dbReference type="Pfam" id="PF01810">
    <property type="entry name" value="LysE"/>
    <property type="match status" value="1"/>
</dbReference>
<reference evidence="8" key="1">
    <citation type="journal article" date="2019" name="Int. J. Syst. Evol. Microbiol.">
        <title>The Global Catalogue of Microorganisms (GCM) 10K type strain sequencing project: providing services to taxonomists for standard genome sequencing and annotation.</title>
        <authorList>
            <consortium name="The Broad Institute Genomics Platform"/>
            <consortium name="The Broad Institute Genome Sequencing Center for Infectious Disease"/>
            <person name="Wu L."/>
            <person name="Ma J."/>
        </authorList>
    </citation>
    <scope>NUCLEOTIDE SEQUENCE [LARGE SCALE GENOMIC DNA]</scope>
    <source>
        <strain evidence="8">CGMCC 1.14993</strain>
    </source>
</reference>
<dbReference type="OrthoDB" id="7874789at2"/>